<feature type="compositionally biased region" description="Polar residues" evidence="3">
    <location>
        <begin position="1173"/>
        <end position="1185"/>
    </location>
</feature>
<feature type="compositionally biased region" description="Low complexity" evidence="3">
    <location>
        <begin position="880"/>
        <end position="902"/>
    </location>
</feature>
<feature type="compositionally biased region" description="Polar residues" evidence="3">
    <location>
        <begin position="1028"/>
        <end position="1040"/>
    </location>
</feature>
<feature type="compositionally biased region" description="Low complexity" evidence="3">
    <location>
        <begin position="922"/>
        <end position="936"/>
    </location>
</feature>
<evidence type="ECO:0000259" key="5">
    <source>
        <dbReference type="Pfam" id="PF14075"/>
    </source>
</evidence>
<dbReference type="GeneTree" id="ENSGT00940000155858"/>
<feature type="domain" description="Hpc2-related" evidence="4">
    <location>
        <begin position="233"/>
        <end position="284"/>
    </location>
</feature>
<dbReference type="GO" id="GO:0006325">
    <property type="term" value="P:chromatin organization"/>
    <property type="evidence" value="ECO:0007669"/>
    <property type="project" value="TreeGrafter"/>
</dbReference>
<evidence type="ECO:0000313" key="6">
    <source>
        <dbReference type="Ensembl" id="ENSPKIP00000021743.1"/>
    </source>
</evidence>
<dbReference type="Pfam" id="PF08729">
    <property type="entry name" value="HUN"/>
    <property type="match status" value="1"/>
</dbReference>
<feature type="compositionally biased region" description="Low complexity" evidence="3">
    <location>
        <begin position="968"/>
        <end position="978"/>
    </location>
</feature>
<protein>
    <submittedName>
        <fullName evidence="6">Ubinuclein-2-like</fullName>
    </submittedName>
</protein>
<dbReference type="Pfam" id="PF14075">
    <property type="entry name" value="UBN_AB"/>
    <property type="match status" value="1"/>
</dbReference>
<dbReference type="AlphaFoldDB" id="A0A3B3RTV3"/>
<evidence type="ECO:0000256" key="1">
    <source>
        <dbReference type="ARBA" id="ARBA00009911"/>
    </source>
</evidence>
<keyword evidence="7" id="KW-1185">Reference proteome</keyword>
<comment type="similarity">
    <text evidence="1">Belongs to the ubinuclein family.</text>
</comment>
<dbReference type="OrthoDB" id="68076at2759"/>
<dbReference type="Ensembl" id="ENSPKIT00000002383.1">
    <property type="protein sequence ID" value="ENSPKIP00000021743.1"/>
    <property type="gene ID" value="ENSPKIG00000006012.1"/>
</dbReference>
<feature type="region of interest" description="Disordered" evidence="3">
    <location>
        <begin position="638"/>
        <end position="660"/>
    </location>
</feature>
<feature type="region of interest" description="Disordered" evidence="3">
    <location>
        <begin position="191"/>
        <end position="212"/>
    </location>
</feature>
<dbReference type="KEGG" id="pki:111856318"/>
<dbReference type="GO" id="GO:0005634">
    <property type="term" value="C:nucleus"/>
    <property type="evidence" value="ECO:0007669"/>
    <property type="project" value="TreeGrafter"/>
</dbReference>
<reference evidence="6" key="1">
    <citation type="submission" date="2025-08" db="UniProtKB">
        <authorList>
            <consortium name="Ensembl"/>
        </authorList>
    </citation>
    <scope>IDENTIFICATION</scope>
</reference>
<feature type="region of interest" description="Disordered" evidence="3">
    <location>
        <begin position="830"/>
        <end position="1090"/>
    </location>
</feature>
<feature type="region of interest" description="Disordered" evidence="3">
    <location>
        <begin position="289"/>
        <end position="408"/>
    </location>
</feature>
<evidence type="ECO:0000256" key="2">
    <source>
        <dbReference type="ARBA" id="ARBA00022553"/>
    </source>
</evidence>
<dbReference type="Proteomes" id="UP000261540">
    <property type="component" value="Unplaced"/>
</dbReference>
<accession>A0A3B3RTV3</accession>
<evidence type="ECO:0000256" key="3">
    <source>
        <dbReference type="SAM" id="MobiDB-lite"/>
    </source>
</evidence>
<dbReference type="STRING" id="1676925.ENSPKIP00000021743"/>
<feature type="compositionally biased region" description="Pro residues" evidence="3">
    <location>
        <begin position="748"/>
        <end position="760"/>
    </location>
</feature>
<evidence type="ECO:0000259" key="4">
    <source>
        <dbReference type="Pfam" id="PF08729"/>
    </source>
</evidence>
<feature type="compositionally biased region" description="Basic and acidic residues" evidence="3">
    <location>
        <begin position="326"/>
        <end position="339"/>
    </location>
</feature>
<reference evidence="6" key="2">
    <citation type="submission" date="2025-09" db="UniProtKB">
        <authorList>
            <consortium name="Ensembl"/>
        </authorList>
    </citation>
    <scope>IDENTIFICATION</scope>
</reference>
<feature type="compositionally biased region" description="Polar residues" evidence="3">
    <location>
        <begin position="994"/>
        <end position="1011"/>
    </location>
</feature>
<dbReference type="PANTHER" id="PTHR21669">
    <property type="entry name" value="CAPZ-INTERACTING PROTEIN AND RELATED PROTEINS"/>
    <property type="match status" value="1"/>
</dbReference>
<feature type="compositionally biased region" description="Polar residues" evidence="3">
    <location>
        <begin position="957"/>
        <end position="967"/>
    </location>
</feature>
<evidence type="ECO:0000313" key="7">
    <source>
        <dbReference type="Proteomes" id="UP000261540"/>
    </source>
</evidence>
<feature type="region of interest" description="Disordered" evidence="3">
    <location>
        <begin position="1155"/>
        <end position="1192"/>
    </location>
</feature>
<feature type="compositionally biased region" description="Basic and acidic residues" evidence="3">
    <location>
        <begin position="295"/>
        <end position="313"/>
    </location>
</feature>
<sequence length="1192" mass="125903">MQDGFLDYLRSFGTGYICPEYNFFALKNFSELSVDGEWINIRVVPAITYFNTKTVAPKTEYRPVYLCGVSAAAAAVRRTVLTLTVQMAEPRKVPFVTVSAFSSAAAADPRNPRLEADAVECPGINGRSGGAEIGAGVSSGLPGTDAAGDRGDGGPRRITVRLNLRLSEPSARRSAEFSYAELVQSSETRKPLERLTPAFDPSDPFADEERERREVEGLARKFESKYGTSSRRRRTDRMQDLIDIGFGYDESDSFIDNSEAYDELVPASLTTKLGGFYINTGTLQFRAASESEGEEAGREKKGFQKLKGGEERVVRKRKKKQDGSNAEEKKVKKVKEPKQRVLSLNAHRPEKKKRKQLMKDSLSLAAMVRRLTPDKGSSGGCRTPNGTPAPRVPPHPHPHPVPHVTPPSTHLSLDPALMSLLHSTKGSPLLQNLVGDLDLSQLDRPLPPSSVQGENGLPVAGVGQKSCGAVLPKAQGPQGLSAGLLKPPTLPSGLPGSLVKRIEDLRVASRQFDEEGRKKFFTLEMNNVLLDIELQVQKHPMSVRSAVYSHLEAFVPCSRGALLKRLKKLSNSTRAGSSCVQAGSSCVQAGSSCVQASPAAQDDQVKMPLLRLKLAVCSAMPAQIAKYNMDLDAKAAKQQSEGLERNASEEEDEEKPGRKAAGLRKKFIWDDRLRTLLCNLVRVKLACYAQEPRGPLSAEDYLKAFMETEVKPLWPKGWMQSRMLFKESRLVHSHLTGNLGKKKKVKPKPPPVVAPPPSAPAPCQSSATPMETICLSDSQDEDQDPPSDVSRGPTHQGDAAKGVAQSDGPPVAPPLSSFPALVSLPCSAPKGGATITPAPKPNPAGSLSPPKPRPANPACLLPPQQTAFCKPAIKHGLVTPSSGQTTPSPGRSPPSSRLAPPLNGLSLPKPVLATPSPGPVKSSNQSSYGSSSTSRSLFPQARLSGLASPHLNHKSSLKTPHSSLHKGTSTAPQTSSSSLPPPNPSPHQNSISNFITPMQATLTKSSHSNNPPIIKLSPRPPAPAPQVSAGQTGYSPTGVQSAPLHGSVSASSARTMPVSSHVVSSSAPAVVSTNHGQHMRAGGGSSQTAKSGVGLVSVAGLSGPVTSHLSQGSSAGGVLLGPGPPPLSLGLGLLGGLVPVSLPFQFPPSLLSPATAGNPTGGNGTVLGAGSGFSPTQNVSPTQGGETKRNLH</sequence>
<feature type="domain" description="Ubinuclein middle" evidence="5">
    <location>
        <begin position="490"/>
        <end position="726"/>
    </location>
</feature>
<dbReference type="InterPro" id="IPR026947">
    <property type="entry name" value="UBN_middle_dom"/>
</dbReference>
<name>A0A3B3RTV3_9TELE</name>
<feature type="region of interest" description="Disordered" evidence="3">
    <location>
        <begin position="736"/>
        <end position="816"/>
    </location>
</feature>
<keyword evidence="2" id="KW-0597">Phosphoprotein</keyword>
<dbReference type="InterPro" id="IPR014840">
    <property type="entry name" value="HRD"/>
</dbReference>
<proteinExistence type="inferred from homology"/>
<feature type="compositionally biased region" description="Gly residues" evidence="3">
    <location>
        <begin position="1159"/>
        <end position="1171"/>
    </location>
</feature>
<organism evidence="6 7">
    <name type="scientific">Paramormyrops kingsleyae</name>
    <dbReference type="NCBI Taxonomy" id="1676925"/>
    <lineage>
        <taxon>Eukaryota</taxon>
        <taxon>Metazoa</taxon>
        <taxon>Chordata</taxon>
        <taxon>Craniata</taxon>
        <taxon>Vertebrata</taxon>
        <taxon>Euteleostomi</taxon>
        <taxon>Actinopterygii</taxon>
        <taxon>Neopterygii</taxon>
        <taxon>Teleostei</taxon>
        <taxon>Osteoglossocephala</taxon>
        <taxon>Osteoglossomorpha</taxon>
        <taxon>Osteoglossiformes</taxon>
        <taxon>Mormyridae</taxon>
        <taxon>Paramormyrops</taxon>
    </lineage>
</organism>
<feature type="compositionally biased region" description="Low complexity" evidence="3">
    <location>
        <begin position="1057"/>
        <end position="1072"/>
    </location>
</feature>
<dbReference type="PANTHER" id="PTHR21669:SF10">
    <property type="entry name" value="UBINUCLEIN-2"/>
    <property type="match status" value="1"/>
</dbReference>